<dbReference type="Pfam" id="PF02696">
    <property type="entry name" value="SelO"/>
    <property type="match status" value="1"/>
</dbReference>
<protein>
    <recommendedName>
        <fullName evidence="9">Selenoprotein O</fullName>
    </recommendedName>
</protein>
<keyword evidence="12" id="KW-1185">Reference proteome</keyword>
<evidence type="ECO:0000256" key="9">
    <source>
        <dbReference type="ARBA" id="ARBA00031547"/>
    </source>
</evidence>
<keyword evidence="5" id="KW-0479">Metal-binding</keyword>
<evidence type="ECO:0000256" key="6">
    <source>
        <dbReference type="ARBA" id="ARBA00022741"/>
    </source>
</evidence>
<dbReference type="STRING" id="983967.A0A1E4SXY0"/>
<dbReference type="GO" id="GO:0005739">
    <property type="term" value="C:mitochondrion"/>
    <property type="evidence" value="ECO:0007669"/>
    <property type="project" value="TreeGrafter"/>
</dbReference>
<evidence type="ECO:0000256" key="5">
    <source>
        <dbReference type="ARBA" id="ARBA00022723"/>
    </source>
</evidence>
<evidence type="ECO:0000313" key="11">
    <source>
        <dbReference type="EMBL" id="ODV84355.1"/>
    </source>
</evidence>
<evidence type="ECO:0000256" key="10">
    <source>
        <dbReference type="SAM" id="MobiDB-lite"/>
    </source>
</evidence>
<feature type="region of interest" description="Disordered" evidence="10">
    <location>
        <begin position="1"/>
        <end position="39"/>
    </location>
</feature>
<dbReference type="PANTHER" id="PTHR32057">
    <property type="entry name" value="PROTEIN ADENYLYLTRANSFERASE SELO, MITOCHONDRIAL"/>
    <property type="match status" value="1"/>
</dbReference>
<evidence type="ECO:0000256" key="7">
    <source>
        <dbReference type="ARBA" id="ARBA00022840"/>
    </source>
</evidence>
<dbReference type="GO" id="GO:0005524">
    <property type="term" value="F:ATP binding"/>
    <property type="evidence" value="ECO:0007669"/>
    <property type="project" value="UniProtKB-KW"/>
</dbReference>
<gene>
    <name evidence="11" type="ORF">CANARDRAFT_29229</name>
</gene>
<accession>A0A1E4SXY0</accession>
<dbReference type="InterPro" id="IPR003846">
    <property type="entry name" value="SelO"/>
</dbReference>
<dbReference type="GO" id="GO:0070733">
    <property type="term" value="F:AMPylase activity"/>
    <property type="evidence" value="ECO:0007669"/>
    <property type="project" value="TreeGrafter"/>
</dbReference>
<dbReference type="HAMAP" id="MF_00692">
    <property type="entry name" value="SelO"/>
    <property type="match status" value="1"/>
</dbReference>
<evidence type="ECO:0000256" key="4">
    <source>
        <dbReference type="ARBA" id="ARBA00022695"/>
    </source>
</evidence>
<dbReference type="GO" id="GO:0046872">
    <property type="term" value="F:metal ion binding"/>
    <property type="evidence" value="ECO:0007669"/>
    <property type="project" value="UniProtKB-KW"/>
</dbReference>
<dbReference type="Proteomes" id="UP000094801">
    <property type="component" value="Unassembled WGS sequence"/>
</dbReference>
<sequence>MAQRTLESYPKTSSFTEYLTPDPRVPTAEFAKDPSSPPELFHKARMLKTGAFSYTEPEKRKTYKFMMASPNALETLGLPNTEEGSETFQKLVSGQTILDKPYPYAQAYAGYQFGEFAGQLGDGRVVNLFEVRNPDTNEKYELQLKGAGKTPFSRFADGKAVIRSSIREFIASEALNGIGIPSTRALAITALPDTKAQRVAAEKCAVVCRMAPTWIRIGTFDLYRWRGDRDGLFELSDYVIDVVFGGEDKLIGLDDKSAILSEERLLEGTAFADGLSKYDRMYLEIVVRNAKSVAYWHAYGFLNGVLNTDNTSILGLAMDFGPFAFMDQFDPNYTSNHDDHSLMYSFSNTPSAIWYNLVKLGEDLVELIGAGPKLLKDEFFLKNGVTEENTQPMISRAGAMIEVAGEIYEKVFIDEYLKLMCARLGITPRSTDHTEILGPMFEMLKETKLDYSKFFVILQSLSIKDDTRFDYDEAAKAFIPKDFKDDEFTDYSEEKVLGELKGFLASFKTRVDSEELLDSTRLERAKGYNPLFLPRNWILDEVIEYTQENDLDTKYLSKLLKMSSNPYDMSKWGDEEKDLEDKWTGYTENSKLMLQCSCSS</sequence>
<dbReference type="AlphaFoldDB" id="A0A1E4SXY0"/>
<comment type="cofactor">
    <cofactor evidence="1">
        <name>Mg(2+)</name>
        <dbReference type="ChEBI" id="CHEBI:18420"/>
    </cofactor>
</comment>
<keyword evidence="3" id="KW-0808">Transferase</keyword>
<keyword evidence="7" id="KW-0067">ATP-binding</keyword>
<evidence type="ECO:0000256" key="2">
    <source>
        <dbReference type="ARBA" id="ARBA00009747"/>
    </source>
</evidence>
<dbReference type="EMBL" id="KV453857">
    <property type="protein sequence ID" value="ODV84355.1"/>
    <property type="molecule type" value="Genomic_DNA"/>
</dbReference>
<evidence type="ECO:0000256" key="8">
    <source>
        <dbReference type="ARBA" id="ARBA00022842"/>
    </source>
</evidence>
<proteinExistence type="inferred from homology"/>
<comment type="similarity">
    <text evidence="2">Belongs to the SELO family.</text>
</comment>
<evidence type="ECO:0000256" key="3">
    <source>
        <dbReference type="ARBA" id="ARBA00022679"/>
    </source>
</evidence>
<evidence type="ECO:0000256" key="1">
    <source>
        <dbReference type="ARBA" id="ARBA00001946"/>
    </source>
</evidence>
<evidence type="ECO:0000313" key="12">
    <source>
        <dbReference type="Proteomes" id="UP000094801"/>
    </source>
</evidence>
<dbReference type="PANTHER" id="PTHR32057:SF14">
    <property type="entry name" value="PROTEIN ADENYLYLTRANSFERASE SELO, MITOCHONDRIAL"/>
    <property type="match status" value="1"/>
</dbReference>
<organism evidence="11 12">
    <name type="scientific">[Candida] arabinofermentans NRRL YB-2248</name>
    <dbReference type="NCBI Taxonomy" id="983967"/>
    <lineage>
        <taxon>Eukaryota</taxon>
        <taxon>Fungi</taxon>
        <taxon>Dikarya</taxon>
        <taxon>Ascomycota</taxon>
        <taxon>Saccharomycotina</taxon>
        <taxon>Pichiomycetes</taxon>
        <taxon>Pichiales</taxon>
        <taxon>Pichiaceae</taxon>
        <taxon>Ogataea</taxon>
        <taxon>Ogataea/Candida clade</taxon>
    </lineage>
</organism>
<name>A0A1E4SXY0_9ASCO</name>
<keyword evidence="6" id="KW-0547">Nucleotide-binding</keyword>
<keyword evidence="8" id="KW-0460">Magnesium</keyword>
<keyword evidence="4" id="KW-0548">Nucleotidyltransferase</keyword>
<reference evidence="12" key="1">
    <citation type="submission" date="2016-04" db="EMBL/GenBank/DDBJ databases">
        <title>Comparative genomics of biotechnologically important yeasts.</title>
        <authorList>
            <consortium name="DOE Joint Genome Institute"/>
            <person name="Riley R."/>
            <person name="Haridas S."/>
            <person name="Wolfe K.H."/>
            <person name="Lopes M.R."/>
            <person name="Hittinger C.T."/>
            <person name="Goker M."/>
            <person name="Salamov A."/>
            <person name="Wisecaver J."/>
            <person name="Long T.M."/>
            <person name="Aerts A.L."/>
            <person name="Barry K."/>
            <person name="Choi C."/>
            <person name="Clum A."/>
            <person name="Coughlan A.Y."/>
            <person name="Deshpande S."/>
            <person name="Douglass A.P."/>
            <person name="Hanson S.J."/>
            <person name="Klenk H.-P."/>
            <person name="Labutti K."/>
            <person name="Lapidus A."/>
            <person name="Lindquist E."/>
            <person name="Lipzen A."/>
            <person name="Meier-Kolthoff J.P."/>
            <person name="Ohm R.A."/>
            <person name="Otillar R.P."/>
            <person name="Pangilinan J."/>
            <person name="Peng Y."/>
            <person name="Rokas A."/>
            <person name="Rosa C.A."/>
            <person name="Scheuner C."/>
            <person name="Sibirny A.A."/>
            <person name="Slot J.C."/>
            <person name="Stielow J.B."/>
            <person name="Sun H."/>
            <person name="Kurtzman C.P."/>
            <person name="Blackwell M."/>
            <person name="Grigoriev I.V."/>
            <person name="Jeffries T.W."/>
        </authorList>
    </citation>
    <scope>NUCLEOTIDE SEQUENCE [LARGE SCALE GENOMIC DNA]</scope>
    <source>
        <strain evidence="12">NRRL YB-2248</strain>
    </source>
</reference>
<dbReference type="OrthoDB" id="10254721at2759"/>